<reference evidence="1 2" key="1">
    <citation type="journal article" date="2019" name="Sci. Rep.">
        <title>Orb-weaving spider Araneus ventricosus genome elucidates the spidroin gene catalogue.</title>
        <authorList>
            <person name="Kono N."/>
            <person name="Nakamura H."/>
            <person name="Ohtoshi R."/>
            <person name="Moran D.A.P."/>
            <person name="Shinohara A."/>
            <person name="Yoshida Y."/>
            <person name="Fujiwara M."/>
            <person name="Mori M."/>
            <person name="Tomita M."/>
            <person name="Arakawa K."/>
        </authorList>
    </citation>
    <scope>NUCLEOTIDE SEQUENCE [LARGE SCALE GENOMIC DNA]</scope>
</reference>
<dbReference type="EMBL" id="BGPR01078560">
    <property type="protein sequence ID" value="GBL70988.1"/>
    <property type="molecule type" value="Genomic_DNA"/>
</dbReference>
<protein>
    <submittedName>
        <fullName evidence="1">Uncharacterized protein</fullName>
    </submittedName>
</protein>
<proteinExistence type="predicted"/>
<evidence type="ECO:0000313" key="2">
    <source>
        <dbReference type="Proteomes" id="UP000499080"/>
    </source>
</evidence>
<dbReference type="AlphaFoldDB" id="A0A4Y1ZWJ6"/>
<organism evidence="1 2">
    <name type="scientific">Araneus ventricosus</name>
    <name type="common">Orbweaver spider</name>
    <name type="synonym">Epeira ventricosa</name>
    <dbReference type="NCBI Taxonomy" id="182803"/>
    <lineage>
        <taxon>Eukaryota</taxon>
        <taxon>Metazoa</taxon>
        <taxon>Ecdysozoa</taxon>
        <taxon>Arthropoda</taxon>
        <taxon>Chelicerata</taxon>
        <taxon>Arachnida</taxon>
        <taxon>Araneae</taxon>
        <taxon>Araneomorphae</taxon>
        <taxon>Entelegynae</taxon>
        <taxon>Araneoidea</taxon>
        <taxon>Araneidae</taxon>
        <taxon>Araneus</taxon>
    </lineage>
</organism>
<comment type="caution">
    <text evidence="1">The sequence shown here is derived from an EMBL/GenBank/DDBJ whole genome shotgun (WGS) entry which is preliminary data.</text>
</comment>
<sequence>MNLISSNNPNARLRGINKLYGGGVKIITGSTDEANALKDLILEKGAADLDTIFDFVITDRRVPQLILYNVDKGVEEESLKKGLLNKNVPLADVENKPHFKIDFKIPARDTKCNHWVLSINPKKYTDFLGKYSRK</sequence>
<keyword evidence="2" id="KW-1185">Reference proteome</keyword>
<dbReference type="Proteomes" id="UP000499080">
    <property type="component" value="Unassembled WGS sequence"/>
</dbReference>
<name>A0A4Y1ZWJ6_ARAVE</name>
<accession>A0A4Y1ZWJ6</accession>
<gene>
    <name evidence="1" type="ORF">AVEN_273257_1</name>
</gene>
<evidence type="ECO:0000313" key="1">
    <source>
        <dbReference type="EMBL" id="GBL70988.1"/>
    </source>
</evidence>